<sequence length="202" mass="21412">MSVSAAVQGFGIGAGLIIAIGSQNAFVLSCSLRNQHAYAVAALCALIDIVLIHAGVWGLGVLIKQSPVLLSVARYGGAAFLFLYGFYAFRRAFKPESLQAEAVKPMSLKAALLMVLALSLLNPHVYLDTVILLGSIGGQLPNSQPAWFAIGASAASIVWFGGLAFAGKKLGPWFDKPSSWQRLDFLIGAVMWAIAINLLFFA</sequence>
<dbReference type="OrthoDB" id="5638726at2"/>
<name>A0A317CBH4_9GAMM</name>
<dbReference type="PANTHER" id="PTHR30086">
    <property type="entry name" value="ARGININE EXPORTER PROTEIN ARGO"/>
    <property type="match status" value="1"/>
</dbReference>
<feature type="transmembrane region" description="Helical" evidence="6">
    <location>
        <begin position="38"/>
        <end position="63"/>
    </location>
</feature>
<evidence type="ECO:0000256" key="6">
    <source>
        <dbReference type="SAM" id="Phobius"/>
    </source>
</evidence>
<evidence type="ECO:0000256" key="5">
    <source>
        <dbReference type="ARBA" id="ARBA00023136"/>
    </source>
</evidence>
<evidence type="ECO:0000256" key="3">
    <source>
        <dbReference type="ARBA" id="ARBA00022692"/>
    </source>
</evidence>
<evidence type="ECO:0000256" key="2">
    <source>
        <dbReference type="ARBA" id="ARBA00022475"/>
    </source>
</evidence>
<keyword evidence="5 6" id="KW-0472">Membrane</keyword>
<reference evidence="7 8" key="1">
    <citation type="submission" date="2018-05" db="EMBL/GenBank/DDBJ databases">
        <title>Leucothrix arctica sp. nov., isolated from Arctic seawater.</title>
        <authorList>
            <person name="Choi A."/>
            <person name="Baek K."/>
        </authorList>
    </citation>
    <scope>NUCLEOTIDE SEQUENCE [LARGE SCALE GENOMIC DNA]</scope>
    <source>
        <strain evidence="7 8">JCM 18388</strain>
    </source>
</reference>
<evidence type="ECO:0000313" key="8">
    <source>
        <dbReference type="Proteomes" id="UP000245539"/>
    </source>
</evidence>
<feature type="transmembrane region" description="Helical" evidence="6">
    <location>
        <begin position="69"/>
        <end position="89"/>
    </location>
</feature>
<protein>
    <submittedName>
        <fullName evidence="7">Amino acid transporter</fullName>
    </submittedName>
</protein>
<dbReference type="Proteomes" id="UP000245539">
    <property type="component" value="Unassembled WGS sequence"/>
</dbReference>
<dbReference type="Pfam" id="PF01810">
    <property type="entry name" value="LysE"/>
    <property type="match status" value="1"/>
</dbReference>
<keyword evidence="3 6" id="KW-0812">Transmembrane</keyword>
<dbReference type="PANTHER" id="PTHR30086:SF20">
    <property type="entry name" value="ARGININE EXPORTER PROTEIN ARGO-RELATED"/>
    <property type="match status" value="1"/>
</dbReference>
<comment type="caution">
    <text evidence="7">The sequence shown here is derived from an EMBL/GenBank/DDBJ whole genome shotgun (WGS) entry which is preliminary data.</text>
</comment>
<proteinExistence type="predicted"/>
<keyword evidence="4 6" id="KW-1133">Transmembrane helix</keyword>
<dbReference type="RefSeq" id="WP_109838168.1">
    <property type="nucleotide sequence ID" value="NZ_QGKM01000039.1"/>
</dbReference>
<evidence type="ECO:0000313" key="7">
    <source>
        <dbReference type="EMBL" id="PWQ96045.1"/>
    </source>
</evidence>
<dbReference type="GO" id="GO:0015171">
    <property type="term" value="F:amino acid transmembrane transporter activity"/>
    <property type="evidence" value="ECO:0007669"/>
    <property type="project" value="TreeGrafter"/>
</dbReference>
<comment type="subcellular location">
    <subcellularLocation>
        <location evidence="1">Cell membrane</location>
        <topology evidence="1">Multi-pass membrane protein</topology>
    </subcellularLocation>
</comment>
<organism evidence="7 8">
    <name type="scientific">Leucothrix pacifica</name>
    <dbReference type="NCBI Taxonomy" id="1247513"/>
    <lineage>
        <taxon>Bacteria</taxon>
        <taxon>Pseudomonadati</taxon>
        <taxon>Pseudomonadota</taxon>
        <taxon>Gammaproteobacteria</taxon>
        <taxon>Thiotrichales</taxon>
        <taxon>Thiotrichaceae</taxon>
        <taxon>Leucothrix</taxon>
    </lineage>
</organism>
<feature type="transmembrane region" description="Helical" evidence="6">
    <location>
        <begin position="6"/>
        <end position="26"/>
    </location>
</feature>
<evidence type="ECO:0000256" key="1">
    <source>
        <dbReference type="ARBA" id="ARBA00004651"/>
    </source>
</evidence>
<feature type="transmembrane region" description="Helical" evidence="6">
    <location>
        <begin position="110"/>
        <end position="127"/>
    </location>
</feature>
<dbReference type="InterPro" id="IPR001123">
    <property type="entry name" value="LeuE-type"/>
</dbReference>
<gene>
    <name evidence="7" type="ORF">DKW60_13405</name>
</gene>
<feature type="transmembrane region" description="Helical" evidence="6">
    <location>
        <begin position="183"/>
        <end position="201"/>
    </location>
</feature>
<feature type="transmembrane region" description="Helical" evidence="6">
    <location>
        <begin position="147"/>
        <end position="167"/>
    </location>
</feature>
<keyword evidence="8" id="KW-1185">Reference proteome</keyword>
<evidence type="ECO:0000256" key="4">
    <source>
        <dbReference type="ARBA" id="ARBA00022989"/>
    </source>
</evidence>
<dbReference type="AlphaFoldDB" id="A0A317CBH4"/>
<dbReference type="EMBL" id="QGKM01000039">
    <property type="protein sequence ID" value="PWQ96045.1"/>
    <property type="molecule type" value="Genomic_DNA"/>
</dbReference>
<accession>A0A317CBH4</accession>
<dbReference type="GO" id="GO:0005886">
    <property type="term" value="C:plasma membrane"/>
    <property type="evidence" value="ECO:0007669"/>
    <property type="project" value="UniProtKB-SubCell"/>
</dbReference>
<keyword evidence="2" id="KW-1003">Cell membrane</keyword>